<evidence type="ECO:0000313" key="1">
    <source>
        <dbReference type="EMBL" id="SPL68946.1"/>
    </source>
</evidence>
<dbReference type="PANTHER" id="PTHR35602">
    <property type="entry name" value="ESTERASE YQIA-RELATED"/>
    <property type="match status" value="1"/>
</dbReference>
<protein>
    <submittedName>
        <fullName evidence="1">Esterase YqiA</fullName>
    </submittedName>
</protein>
<dbReference type="Gene3D" id="3.40.50.1820">
    <property type="entry name" value="alpha/beta hydrolase"/>
    <property type="match status" value="1"/>
</dbReference>
<dbReference type="InterPro" id="IPR008886">
    <property type="entry name" value="UPF0227/Esterase_YqiA"/>
</dbReference>
<gene>
    <name evidence="1" type="ORF">KPC_0124</name>
</gene>
<sequence>MNIIYLHGFQSSAFSIKGQQLKAYCQAHTQHQVHLPDLNMPPLEVLRMLSVLIEAMSDVALVGSSLGGFYATQLVAKYKIPAVLINPAMQPWSLFRNLFGSELLPLKVTDTWVLDDSQLDQLEHLAVPFVQDADKILLLLQQGDEVLDYRVAQGYYSAAPHASVMITDMQGNHAMDDFADKIPLLLEFLSYSISNSIK</sequence>
<proteinExistence type="predicted"/>
<dbReference type="SUPFAM" id="SSF53474">
    <property type="entry name" value="alpha/beta-Hydrolases"/>
    <property type="match status" value="1"/>
</dbReference>
<evidence type="ECO:0000313" key="2">
    <source>
        <dbReference type="Proteomes" id="UP000245974"/>
    </source>
</evidence>
<dbReference type="EMBL" id="OOGT01000003">
    <property type="protein sequence ID" value="SPL68946.1"/>
    <property type="molecule type" value="Genomic_DNA"/>
</dbReference>
<dbReference type="Proteomes" id="UP000245974">
    <property type="component" value="Unassembled WGS sequence"/>
</dbReference>
<name>A0A2U3MU46_9GAMM</name>
<keyword evidence="2" id="KW-1185">Reference proteome</keyword>
<reference evidence="2" key="1">
    <citation type="submission" date="2018-03" db="EMBL/GenBank/DDBJ databases">
        <authorList>
            <person name="Blom J."/>
        </authorList>
    </citation>
    <scope>NUCLEOTIDE SEQUENCE [LARGE SCALE GENOMIC DNA]</scope>
    <source>
        <strain evidence="2">KPC-SM-21</strain>
    </source>
</reference>
<dbReference type="AlphaFoldDB" id="A0A2U3MU46"/>
<accession>A0A2U3MU46</accession>
<organism evidence="1 2">
    <name type="scientific">Acinetobacter stercoris</name>
    <dbReference type="NCBI Taxonomy" id="2126983"/>
    <lineage>
        <taxon>Bacteria</taxon>
        <taxon>Pseudomonadati</taxon>
        <taxon>Pseudomonadota</taxon>
        <taxon>Gammaproteobacteria</taxon>
        <taxon>Moraxellales</taxon>
        <taxon>Moraxellaceae</taxon>
        <taxon>Acinetobacter</taxon>
    </lineage>
</organism>
<dbReference type="InterPro" id="IPR029058">
    <property type="entry name" value="AB_hydrolase_fold"/>
</dbReference>
<dbReference type="RefSeq" id="WP_121972519.1">
    <property type="nucleotide sequence ID" value="NZ_OOGT01000003.1"/>
</dbReference>
<dbReference type="InParanoid" id="A0A2U3MU46"/>
<dbReference type="OrthoDB" id="9814831at2"/>
<dbReference type="PANTHER" id="PTHR35602:SF3">
    <property type="entry name" value="ESTERASE YQIA"/>
    <property type="match status" value="1"/>
</dbReference>
<dbReference type="Pfam" id="PF05728">
    <property type="entry name" value="UPF0227"/>
    <property type="match status" value="1"/>
</dbReference>
<dbReference type="FunCoup" id="A0A2U3MU46">
    <property type="interactions" value="8"/>
</dbReference>